<name>A0A1W6Z1G6_9BORD</name>
<organism evidence="4 5">
    <name type="scientific">Bordetella genomosp. 9</name>
    <dbReference type="NCBI Taxonomy" id="1416803"/>
    <lineage>
        <taxon>Bacteria</taxon>
        <taxon>Pseudomonadati</taxon>
        <taxon>Pseudomonadota</taxon>
        <taxon>Betaproteobacteria</taxon>
        <taxon>Burkholderiales</taxon>
        <taxon>Alcaligenaceae</taxon>
        <taxon>Bordetella</taxon>
    </lineage>
</organism>
<dbReference type="InterPro" id="IPR025877">
    <property type="entry name" value="MobA-like_NTP_Trfase"/>
</dbReference>
<dbReference type="GO" id="GO:0016779">
    <property type="term" value="F:nucleotidyltransferase activity"/>
    <property type="evidence" value="ECO:0007669"/>
    <property type="project" value="UniProtKB-ARBA"/>
</dbReference>
<dbReference type="PANTHER" id="PTHR43777:SF1">
    <property type="entry name" value="MOLYBDENUM COFACTOR CYTIDYLYLTRANSFERASE"/>
    <property type="match status" value="1"/>
</dbReference>
<evidence type="ECO:0000259" key="3">
    <source>
        <dbReference type="Pfam" id="PF12804"/>
    </source>
</evidence>
<keyword evidence="1" id="KW-0460">Magnesium</keyword>
<evidence type="ECO:0000313" key="5">
    <source>
        <dbReference type="Proteomes" id="UP000194139"/>
    </source>
</evidence>
<keyword evidence="5" id="KW-1185">Reference proteome</keyword>
<dbReference type="Gene3D" id="3.90.550.10">
    <property type="entry name" value="Spore Coat Polysaccharide Biosynthesis Protein SpsA, Chain A"/>
    <property type="match status" value="1"/>
</dbReference>
<reference evidence="4 5" key="1">
    <citation type="submission" date="2017-05" db="EMBL/GenBank/DDBJ databases">
        <title>Complete and WGS of Bordetella genogroups.</title>
        <authorList>
            <person name="Spilker T."/>
            <person name="LiPuma J."/>
        </authorList>
    </citation>
    <scope>NUCLEOTIDE SEQUENCE [LARGE SCALE GENOMIC DNA]</scope>
    <source>
        <strain evidence="4 5">AU17164</strain>
    </source>
</reference>
<dbReference type="InterPro" id="IPR029044">
    <property type="entry name" value="Nucleotide-diphossugar_trans"/>
</dbReference>
<dbReference type="Proteomes" id="UP000194139">
    <property type="component" value="Chromosome"/>
</dbReference>
<proteinExistence type="predicted"/>
<dbReference type="EMBL" id="CP021109">
    <property type="protein sequence ID" value="ARP87081.1"/>
    <property type="molecule type" value="Genomic_DNA"/>
</dbReference>
<accession>A0A1W6Z1G6</accession>
<dbReference type="AlphaFoldDB" id="A0A1W6Z1G6"/>
<feature type="region of interest" description="Disordered" evidence="2">
    <location>
        <begin position="111"/>
        <end position="134"/>
    </location>
</feature>
<dbReference type="Pfam" id="PF12804">
    <property type="entry name" value="NTP_transf_3"/>
    <property type="match status" value="1"/>
</dbReference>
<feature type="domain" description="MobA-like NTP transferase" evidence="3">
    <location>
        <begin position="15"/>
        <end position="208"/>
    </location>
</feature>
<evidence type="ECO:0000256" key="2">
    <source>
        <dbReference type="SAM" id="MobiDB-lite"/>
    </source>
</evidence>
<dbReference type="PANTHER" id="PTHR43777">
    <property type="entry name" value="MOLYBDENUM COFACTOR CYTIDYLYLTRANSFERASE"/>
    <property type="match status" value="1"/>
</dbReference>
<sequence>MDAAHMIRLSSGFTGVLLAGGRGERFRASAGGADGDKLLATLPDGRAVAAAAAQTLLRALPAVIAVIRPGAPALRAVLEDAGCDVLETPDAVRGMGASLACAARALQAAGASMPPAQRQPGPVGETHGTAADASASSRPAGVVVALADMPWVPVRAVRAVATAAAAHRIAAPVHHGRRGHPVAFAWDLLPQLALLDGDEGARALLRSLGVHEVSCDDPGVLRDVDTVGDLR</sequence>
<evidence type="ECO:0000256" key="1">
    <source>
        <dbReference type="ARBA" id="ARBA00022842"/>
    </source>
</evidence>
<protein>
    <recommendedName>
        <fullName evidence="3">MobA-like NTP transferase domain-containing protein</fullName>
    </recommendedName>
</protein>
<evidence type="ECO:0000313" key="4">
    <source>
        <dbReference type="EMBL" id="ARP87081.1"/>
    </source>
</evidence>
<gene>
    <name evidence="4" type="ORF">CAL13_13325</name>
</gene>
<dbReference type="SUPFAM" id="SSF53448">
    <property type="entry name" value="Nucleotide-diphospho-sugar transferases"/>
    <property type="match status" value="1"/>
</dbReference>